<feature type="region of interest" description="Disordered" evidence="1">
    <location>
        <begin position="30"/>
        <end position="149"/>
    </location>
</feature>
<feature type="compositionally biased region" description="Polar residues" evidence="1">
    <location>
        <begin position="199"/>
        <end position="208"/>
    </location>
</feature>
<keyword evidence="2" id="KW-0812">Transmembrane</keyword>
<dbReference type="OrthoDB" id="3610689at2"/>
<keyword evidence="2" id="KW-0472">Membrane</keyword>
<comment type="caution">
    <text evidence="3">The sequence shown here is derived from an EMBL/GenBank/DDBJ whole genome shotgun (WGS) entry which is preliminary data.</text>
</comment>
<feature type="compositionally biased region" description="Basic and acidic residues" evidence="1">
    <location>
        <begin position="45"/>
        <end position="54"/>
    </location>
</feature>
<protein>
    <submittedName>
        <fullName evidence="3">Uncharacterized protein</fullName>
    </submittedName>
</protein>
<keyword evidence="4" id="KW-1185">Reference proteome</keyword>
<evidence type="ECO:0000313" key="3">
    <source>
        <dbReference type="EMBL" id="TDQ05094.1"/>
    </source>
</evidence>
<reference evidence="3 4" key="1">
    <citation type="submission" date="2019-03" db="EMBL/GenBank/DDBJ databases">
        <title>Genomic Encyclopedia of Type Strains, Phase IV (KMG-IV): sequencing the most valuable type-strain genomes for metagenomic binning, comparative biology and taxonomic classification.</title>
        <authorList>
            <person name="Goeker M."/>
        </authorList>
    </citation>
    <scope>NUCLEOTIDE SEQUENCE [LARGE SCALE GENOMIC DNA]</scope>
    <source>
        <strain evidence="3 4">DSM 45361</strain>
    </source>
</reference>
<feature type="transmembrane region" description="Helical" evidence="2">
    <location>
        <begin position="169"/>
        <end position="191"/>
    </location>
</feature>
<proteinExistence type="predicted"/>
<sequence>MDWQDELRTLDGKLTEGEISQAEYRKLRDQVLAEASSGGPVHRPVGPEHHDRVHIPSSAAEEAPSGEMTQVISTEEAADEKTLRTQNQAPVQTVQSVQTAPPLPELDADKTVVVGTQKTGPASAYQPPVRAAAPPPPPPWETGPATPAPMVQGNEVFSVARKESSAKKAALGSLAVLLVLALIGAGVWFFVLRDDDQPTNAGGPNPGTTVVPKDTDPGSQIPSLPGVANANDGTMSADRAVQLKIIAPAEAALLKKLGADQLVFRGSTGEFTGYSLIAVRGEDPKKTTDGLSNYLTQNGFQAAGPVPGGYPVLAAHYGDVTMLQTVYTSGAFSVNLGVARKGGSDAALRDDLTKALGTLAKALPRT</sequence>
<evidence type="ECO:0000256" key="2">
    <source>
        <dbReference type="SAM" id="Phobius"/>
    </source>
</evidence>
<dbReference type="Proteomes" id="UP000295444">
    <property type="component" value="Unassembled WGS sequence"/>
</dbReference>
<evidence type="ECO:0000256" key="1">
    <source>
        <dbReference type="SAM" id="MobiDB-lite"/>
    </source>
</evidence>
<evidence type="ECO:0000313" key="4">
    <source>
        <dbReference type="Proteomes" id="UP000295444"/>
    </source>
</evidence>
<dbReference type="AlphaFoldDB" id="A0A4R6SME9"/>
<accession>A0A4R6SME9</accession>
<name>A0A4R6SME9_LABRH</name>
<feature type="compositionally biased region" description="Polar residues" evidence="1">
    <location>
        <begin position="84"/>
        <end position="99"/>
    </location>
</feature>
<keyword evidence="2" id="KW-1133">Transmembrane helix</keyword>
<feature type="region of interest" description="Disordered" evidence="1">
    <location>
        <begin position="199"/>
        <end position="231"/>
    </location>
</feature>
<dbReference type="RefSeq" id="WP_133847903.1">
    <property type="nucleotide sequence ID" value="NZ_SNXZ01000001.1"/>
</dbReference>
<organism evidence="3 4">
    <name type="scientific">Labedaea rhizosphaerae</name>
    <dbReference type="NCBI Taxonomy" id="598644"/>
    <lineage>
        <taxon>Bacteria</taxon>
        <taxon>Bacillati</taxon>
        <taxon>Actinomycetota</taxon>
        <taxon>Actinomycetes</taxon>
        <taxon>Pseudonocardiales</taxon>
        <taxon>Pseudonocardiaceae</taxon>
        <taxon>Labedaea</taxon>
    </lineage>
</organism>
<gene>
    <name evidence="3" type="ORF">EV186_1011059</name>
</gene>
<dbReference type="EMBL" id="SNXZ01000001">
    <property type="protein sequence ID" value="TDQ05094.1"/>
    <property type="molecule type" value="Genomic_DNA"/>
</dbReference>